<protein>
    <submittedName>
        <fullName evidence="1">Uncharacterized protein</fullName>
    </submittedName>
</protein>
<gene>
    <name evidence="1" type="ORF">HPP92_006949</name>
</gene>
<sequence>MKVRDETYENQGFYVRGRVFSRAPRVLLDSEASEKTLCCSSSSMKRYSYSGRGMKRAKVMIKGTGRGRDAALRAIRRSRIL</sequence>
<dbReference type="InterPro" id="IPR001971">
    <property type="entry name" value="Ribosomal_uS11"/>
</dbReference>
<dbReference type="EMBL" id="JADCNM010000003">
    <property type="protein sequence ID" value="KAG0490086.1"/>
    <property type="molecule type" value="Genomic_DNA"/>
</dbReference>
<accession>A0A835RD45</accession>
<dbReference type="Proteomes" id="UP000639772">
    <property type="component" value="Chromosome 3"/>
</dbReference>
<comment type="caution">
    <text evidence="1">The sequence shown here is derived from an EMBL/GenBank/DDBJ whole genome shotgun (WGS) entry which is preliminary data.</text>
</comment>
<proteinExistence type="predicted"/>
<evidence type="ECO:0000313" key="1">
    <source>
        <dbReference type="EMBL" id="KAG0490086.1"/>
    </source>
</evidence>
<evidence type="ECO:0000313" key="2">
    <source>
        <dbReference type="Proteomes" id="UP000639772"/>
    </source>
</evidence>
<dbReference type="GO" id="GO:0006412">
    <property type="term" value="P:translation"/>
    <property type="evidence" value="ECO:0007669"/>
    <property type="project" value="InterPro"/>
</dbReference>
<reference evidence="1 2" key="1">
    <citation type="journal article" date="2020" name="Nat. Food">
        <title>A phased Vanilla planifolia genome enables genetic improvement of flavour and production.</title>
        <authorList>
            <person name="Hasing T."/>
            <person name="Tang H."/>
            <person name="Brym M."/>
            <person name="Khazi F."/>
            <person name="Huang T."/>
            <person name="Chambers A.H."/>
        </authorList>
    </citation>
    <scope>NUCLEOTIDE SEQUENCE [LARGE SCALE GENOMIC DNA]</scope>
    <source>
        <tissue evidence="1">Leaf</tissue>
    </source>
</reference>
<dbReference type="GO" id="GO:0005840">
    <property type="term" value="C:ribosome"/>
    <property type="evidence" value="ECO:0007669"/>
    <property type="project" value="InterPro"/>
</dbReference>
<dbReference type="GO" id="GO:0003735">
    <property type="term" value="F:structural constituent of ribosome"/>
    <property type="evidence" value="ECO:0007669"/>
    <property type="project" value="InterPro"/>
</dbReference>
<dbReference type="AlphaFoldDB" id="A0A835RD45"/>
<dbReference type="Pfam" id="PF00411">
    <property type="entry name" value="Ribosomal_S11"/>
    <property type="match status" value="1"/>
</dbReference>
<organism evidence="1 2">
    <name type="scientific">Vanilla planifolia</name>
    <name type="common">Vanilla</name>
    <dbReference type="NCBI Taxonomy" id="51239"/>
    <lineage>
        <taxon>Eukaryota</taxon>
        <taxon>Viridiplantae</taxon>
        <taxon>Streptophyta</taxon>
        <taxon>Embryophyta</taxon>
        <taxon>Tracheophyta</taxon>
        <taxon>Spermatophyta</taxon>
        <taxon>Magnoliopsida</taxon>
        <taxon>Liliopsida</taxon>
        <taxon>Asparagales</taxon>
        <taxon>Orchidaceae</taxon>
        <taxon>Vanilloideae</taxon>
        <taxon>Vanilleae</taxon>
        <taxon>Vanilla</taxon>
    </lineage>
</organism>
<name>A0A835RD45_VANPL</name>